<evidence type="ECO:0000313" key="3">
    <source>
        <dbReference type="EMBL" id="KAK8016696.1"/>
    </source>
</evidence>
<keyword evidence="1" id="KW-0175">Coiled coil</keyword>
<protein>
    <submittedName>
        <fullName evidence="3">Uncharacterized protein</fullName>
    </submittedName>
</protein>
<sequence>MDSDEDHNMASGGHPGLGMPILSARNSPPPVDSTNTTSSMEVRKRSASVSPDELLQMTVSKHAKIEFEDTDHVASAPEDTLSPMLSDTLADIAMPDASSVVKQDREMVVDDGNMTLPNPPLLATANFQDTLDHLRKLYTEEQSKPRDLAKVDSTATLPECEDNSMEAISGQRNPGDHLAAQHDAAYADGFVTDSHELQDAKNQIEVLKKSAKEQNSKAEAQIQALRVKWQEVATELNAWKQQPSVKYPMTEAIDDSDIKSQFDVLNNRIKQTAKTHFSTGPWRTAVAGNKEKVFNKITPKWAIGIQKHDGLRKRYLFEAAIWHHFIDELLSRPLKIWSQEAGDTMLNLHKTIWPTHSQGRADKLRSFHSMRVHAAEVNLQVHGMNGHFLGDRDAVKKNTAEFFKDLVELVSTHTDSIEECKTDFQLIFEKAVELAYSMAMAKAQYRVRLGNGMYTDAYYGFSLKPASMQKLLQTRGDTVEFVVRLALLVAGNSEGEGYDNTTVLEKARVICD</sequence>
<proteinExistence type="predicted"/>
<keyword evidence="4" id="KW-1185">Reference proteome</keyword>
<feature type="region of interest" description="Disordered" evidence="2">
    <location>
        <begin position="1"/>
        <end position="53"/>
    </location>
</feature>
<reference evidence="3 4" key="1">
    <citation type="submission" date="2023-01" db="EMBL/GenBank/DDBJ databases">
        <title>Analysis of 21 Apiospora genomes using comparative genomics revels a genus with tremendous synthesis potential of carbohydrate active enzymes and secondary metabolites.</title>
        <authorList>
            <person name="Sorensen T."/>
        </authorList>
    </citation>
    <scope>NUCLEOTIDE SEQUENCE [LARGE SCALE GENOMIC DNA]</scope>
    <source>
        <strain evidence="3 4">CBS 33761</strain>
    </source>
</reference>
<name>A0ABR1RP04_9PEZI</name>
<organism evidence="3 4">
    <name type="scientific">Apiospora rasikravindrae</name>
    <dbReference type="NCBI Taxonomy" id="990691"/>
    <lineage>
        <taxon>Eukaryota</taxon>
        <taxon>Fungi</taxon>
        <taxon>Dikarya</taxon>
        <taxon>Ascomycota</taxon>
        <taxon>Pezizomycotina</taxon>
        <taxon>Sordariomycetes</taxon>
        <taxon>Xylariomycetidae</taxon>
        <taxon>Amphisphaeriales</taxon>
        <taxon>Apiosporaceae</taxon>
        <taxon>Apiospora</taxon>
    </lineage>
</organism>
<accession>A0ABR1RP04</accession>
<evidence type="ECO:0000256" key="2">
    <source>
        <dbReference type="SAM" id="MobiDB-lite"/>
    </source>
</evidence>
<feature type="coiled-coil region" evidence="1">
    <location>
        <begin position="194"/>
        <end position="228"/>
    </location>
</feature>
<gene>
    <name evidence="3" type="ORF">PG993_014885</name>
</gene>
<dbReference type="Proteomes" id="UP001444661">
    <property type="component" value="Unassembled WGS sequence"/>
</dbReference>
<evidence type="ECO:0000256" key="1">
    <source>
        <dbReference type="SAM" id="Coils"/>
    </source>
</evidence>
<dbReference type="EMBL" id="JAQQWK010000014">
    <property type="protein sequence ID" value="KAK8016696.1"/>
    <property type="molecule type" value="Genomic_DNA"/>
</dbReference>
<evidence type="ECO:0000313" key="4">
    <source>
        <dbReference type="Proteomes" id="UP001444661"/>
    </source>
</evidence>
<comment type="caution">
    <text evidence="3">The sequence shown here is derived from an EMBL/GenBank/DDBJ whole genome shotgun (WGS) entry which is preliminary data.</text>
</comment>